<dbReference type="GO" id="GO:0005694">
    <property type="term" value="C:chromosome"/>
    <property type="evidence" value="ECO:0007669"/>
    <property type="project" value="TreeGrafter"/>
</dbReference>
<accession>A0A926E0C5</accession>
<evidence type="ECO:0000256" key="2">
    <source>
        <dbReference type="ARBA" id="ARBA00006295"/>
    </source>
</evidence>
<dbReference type="Pfam" id="PF17762">
    <property type="entry name" value="HTH_ParB"/>
    <property type="match status" value="1"/>
</dbReference>
<dbReference type="Pfam" id="PF02195">
    <property type="entry name" value="ParB_N"/>
    <property type="match status" value="1"/>
</dbReference>
<dbReference type="GO" id="GO:0007059">
    <property type="term" value="P:chromosome segregation"/>
    <property type="evidence" value="ECO:0007669"/>
    <property type="project" value="UniProtKB-KW"/>
</dbReference>
<dbReference type="InterPro" id="IPR003115">
    <property type="entry name" value="ParB_N"/>
</dbReference>
<dbReference type="GO" id="GO:0003677">
    <property type="term" value="F:DNA binding"/>
    <property type="evidence" value="ECO:0007669"/>
    <property type="project" value="UniProtKB-KW"/>
</dbReference>
<evidence type="ECO:0000256" key="3">
    <source>
        <dbReference type="ARBA" id="ARBA00022829"/>
    </source>
</evidence>
<organism evidence="6 7">
    <name type="scientific">Ligaoa zhengdingensis</name>
    <dbReference type="NCBI Taxonomy" id="2763658"/>
    <lineage>
        <taxon>Bacteria</taxon>
        <taxon>Bacillati</taxon>
        <taxon>Bacillota</taxon>
        <taxon>Clostridia</taxon>
        <taxon>Eubacteriales</taxon>
        <taxon>Oscillospiraceae</taxon>
        <taxon>Ligaoa</taxon>
    </lineage>
</organism>
<keyword evidence="7" id="KW-1185">Reference proteome</keyword>
<dbReference type="Proteomes" id="UP000653127">
    <property type="component" value="Unassembled WGS sequence"/>
</dbReference>
<keyword evidence="3" id="KW-0159">Chromosome partition</keyword>
<evidence type="ECO:0000313" key="6">
    <source>
        <dbReference type="EMBL" id="MBC8546834.1"/>
    </source>
</evidence>
<dbReference type="FunFam" id="1.10.10.2830:FF:000001">
    <property type="entry name" value="Chromosome partitioning protein ParB"/>
    <property type="match status" value="1"/>
</dbReference>
<dbReference type="PANTHER" id="PTHR33375">
    <property type="entry name" value="CHROMOSOME-PARTITIONING PROTEIN PARB-RELATED"/>
    <property type="match status" value="1"/>
</dbReference>
<dbReference type="RefSeq" id="WP_249282909.1">
    <property type="nucleotide sequence ID" value="NZ_JACRST010000010.1"/>
</dbReference>
<dbReference type="CDD" id="cd16393">
    <property type="entry name" value="SPO0J_N"/>
    <property type="match status" value="1"/>
</dbReference>
<reference evidence="6" key="1">
    <citation type="submission" date="2020-08" db="EMBL/GenBank/DDBJ databases">
        <title>Genome public.</title>
        <authorList>
            <person name="Liu C."/>
            <person name="Sun Q."/>
        </authorList>
    </citation>
    <scope>NUCLEOTIDE SEQUENCE</scope>
    <source>
        <strain evidence="6">NSJ-31</strain>
    </source>
</reference>
<dbReference type="SUPFAM" id="SSF110849">
    <property type="entry name" value="ParB/Sulfiredoxin"/>
    <property type="match status" value="1"/>
</dbReference>
<dbReference type="PANTHER" id="PTHR33375:SF1">
    <property type="entry name" value="CHROMOSOME-PARTITIONING PROTEIN PARB-RELATED"/>
    <property type="match status" value="1"/>
</dbReference>
<name>A0A926E0C5_9FIRM</name>
<dbReference type="InterPro" id="IPR050336">
    <property type="entry name" value="Chromosome_partition/occlusion"/>
</dbReference>
<protein>
    <submittedName>
        <fullName evidence="6">ParB/RepB/Spo0J family partition protein</fullName>
    </submittedName>
</protein>
<dbReference type="InterPro" id="IPR036086">
    <property type="entry name" value="ParB/Sulfiredoxin_sf"/>
</dbReference>
<dbReference type="InterPro" id="IPR041468">
    <property type="entry name" value="HTH_ParB/Spo0J"/>
</dbReference>
<evidence type="ECO:0000259" key="5">
    <source>
        <dbReference type="SMART" id="SM00470"/>
    </source>
</evidence>
<dbReference type="FunFam" id="3.90.1530.30:FF:000001">
    <property type="entry name" value="Chromosome partitioning protein ParB"/>
    <property type="match status" value="1"/>
</dbReference>
<dbReference type="AlphaFoldDB" id="A0A926E0C5"/>
<dbReference type="EMBL" id="JACRST010000010">
    <property type="protein sequence ID" value="MBC8546834.1"/>
    <property type="molecule type" value="Genomic_DNA"/>
</dbReference>
<keyword evidence="4" id="KW-0238">DNA-binding</keyword>
<comment type="subcellular location">
    <subcellularLocation>
        <location evidence="1">Cytoplasm</location>
        <location evidence="1">Nucleoid</location>
    </subcellularLocation>
</comment>
<evidence type="ECO:0000256" key="1">
    <source>
        <dbReference type="ARBA" id="ARBA00004453"/>
    </source>
</evidence>
<sequence length="289" mass="32599">MAGRKGGLGKGLDALFVDNDTSSRDVLTLRISEIEPNKSQPRKDFDEAALADLADSIREHGVIQPLLVRPMPTGGYQLVAGERRWRAARMAGLSEVPVIVREMDDQQTMELALIENLQREDLNAIEESLGYKLLADQYNMTQEQIAKSVGKSRPVVANALRLLHLPAKVVEMVRRDELSVGHARALLGLETKKQIEELADRIVKENLTVRDVEKRVAAIKAPKEEAPKAKPLVRDTFYEELELAATQEFGRKVKINHTKRDKGKLEIEFFSKRDLADIMERLTGEKLNW</sequence>
<evidence type="ECO:0000256" key="4">
    <source>
        <dbReference type="ARBA" id="ARBA00023125"/>
    </source>
</evidence>
<dbReference type="InterPro" id="IPR057240">
    <property type="entry name" value="ParB_dimer_C"/>
</dbReference>
<comment type="caution">
    <text evidence="6">The sequence shown here is derived from an EMBL/GenBank/DDBJ whole genome shotgun (WGS) entry which is preliminary data.</text>
</comment>
<feature type="domain" description="ParB-like N-terminal" evidence="5">
    <location>
        <begin position="27"/>
        <end position="117"/>
    </location>
</feature>
<gene>
    <name evidence="6" type="ORF">H8711_07785</name>
</gene>
<dbReference type="GO" id="GO:0009295">
    <property type="term" value="C:nucleoid"/>
    <property type="evidence" value="ECO:0007669"/>
    <property type="project" value="UniProtKB-SubCell"/>
</dbReference>
<dbReference type="SMART" id="SM00470">
    <property type="entry name" value="ParB"/>
    <property type="match status" value="1"/>
</dbReference>
<dbReference type="InterPro" id="IPR004437">
    <property type="entry name" value="ParB/RepB/Spo0J"/>
</dbReference>
<evidence type="ECO:0000313" key="7">
    <source>
        <dbReference type="Proteomes" id="UP000653127"/>
    </source>
</evidence>
<comment type="similarity">
    <text evidence="2">Belongs to the ParB family.</text>
</comment>
<proteinExistence type="inferred from homology"/>
<dbReference type="Gene3D" id="3.90.1530.30">
    <property type="match status" value="1"/>
</dbReference>
<dbReference type="GO" id="GO:0045881">
    <property type="term" value="P:positive regulation of sporulation resulting in formation of a cellular spore"/>
    <property type="evidence" value="ECO:0007669"/>
    <property type="project" value="TreeGrafter"/>
</dbReference>
<dbReference type="NCBIfam" id="TIGR00180">
    <property type="entry name" value="parB_part"/>
    <property type="match status" value="1"/>
</dbReference>
<dbReference type="Pfam" id="PF23552">
    <property type="entry name" value="ParB_C"/>
    <property type="match status" value="1"/>
</dbReference>
<dbReference type="Gene3D" id="1.10.10.2830">
    <property type="match status" value="1"/>
</dbReference>